<evidence type="ECO:0000313" key="3">
    <source>
        <dbReference type="Proteomes" id="UP000198977"/>
    </source>
</evidence>
<gene>
    <name evidence="2" type="ORF">SAMN04488523_105318</name>
</gene>
<evidence type="ECO:0000256" key="1">
    <source>
        <dbReference type="SAM" id="Phobius"/>
    </source>
</evidence>
<keyword evidence="3" id="KW-1185">Reference proteome</keyword>
<name>A0A1I1YNG7_9RHOB</name>
<reference evidence="2 3" key="1">
    <citation type="submission" date="2016-10" db="EMBL/GenBank/DDBJ databases">
        <authorList>
            <person name="de Groot N.N."/>
        </authorList>
    </citation>
    <scope>NUCLEOTIDE SEQUENCE [LARGE SCALE GENOMIC DNA]</scope>
    <source>
        <strain evidence="2 3">DSM 11443</strain>
    </source>
</reference>
<protein>
    <submittedName>
        <fullName evidence="2">Uncharacterized protein</fullName>
    </submittedName>
</protein>
<sequence>MPKVESGPRKLSSRQRRSFGLKLFVAVVTVLWFVALYMVVVRFFS</sequence>
<proteinExistence type="predicted"/>
<dbReference type="Proteomes" id="UP000198977">
    <property type="component" value="Unassembled WGS sequence"/>
</dbReference>
<keyword evidence="1" id="KW-0472">Membrane</keyword>
<keyword evidence="1" id="KW-0812">Transmembrane</keyword>
<dbReference type="AlphaFoldDB" id="A0A1I1YNG7"/>
<evidence type="ECO:0000313" key="2">
    <source>
        <dbReference type="EMBL" id="SFE20852.1"/>
    </source>
</evidence>
<organism evidence="2 3">
    <name type="scientific">Sulfitobacter brevis</name>
    <dbReference type="NCBI Taxonomy" id="74348"/>
    <lineage>
        <taxon>Bacteria</taxon>
        <taxon>Pseudomonadati</taxon>
        <taxon>Pseudomonadota</taxon>
        <taxon>Alphaproteobacteria</taxon>
        <taxon>Rhodobacterales</taxon>
        <taxon>Roseobacteraceae</taxon>
        <taxon>Sulfitobacter</taxon>
    </lineage>
</organism>
<accession>A0A1I1YNG7</accession>
<dbReference type="EMBL" id="FOMW01000005">
    <property type="protein sequence ID" value="SFE20852.1"/>
    <property type="molecule type" value="Genomic_DNA"/>
</dbReference>
<feature type="transmembrane region" description="Helical" evidence="1">
    <location>
        <begin position="21"/>
        <end position="44"/>
    </location>
</feature>
<keyword evidence="1" id="KW-1133">Transmembrane helix</keyword>